<protein>
    <submittedName>
        <fullName evidence="1">Uncharacterized protein</fullName>
    </submittedName>
</protein>
<proteinExistence type="predicted"/>
<dbReference type="HOGENOM" id="CLU_2885337_0_0_1"/>
<reference evidence="1 2" key="1">
    <citation type="submission" date="2014-04" db="EMBL/GenBank/DDBJ databases">
        <title>Evolutionary Origins and Diversification of the Mycorrhizal Mutualists.</title>
        <authorList>
            <consortium name="DOE Joint Genome Institute"/>
            <consortium name="Mycorrhizal Genomics Consortium"/>
            <person name="Kohler A."/>
            <person name="Kuo A."/>
            <person name="Nagy L.G."/>
            <person name="Floudas D."/>
            <person name="Copeland A."/>
            <person name="Barry K.W."/>
            <person name="Cichocki N."/>
            <person name="Veneault-Fourrey C."/>
            <person name="LaButti K."/>
            <person name="Lindquist E.A."/>
            <person name="Lipzen A."/>
            <person name="Lundell T."/>
            <person name="Morin E."/>
            <person name="Murat C."/>
            <person name="Riley R."/>
            <person name="Ohm R."/>
            <person name="Sun H."/>
            <person name="Tunlid A."/>
            <person name="Henrissat B."/>
            <person name="Grigoriev I.V."/>
            <person name="Hibbett D.S."/>
            <person name="Martin F."/>
        </authorList>
    </citation>
    <scope>NUCLEOTIDE SEQUENCE [LARGE SCALE GENOMIC DNA]</scope>
    <source>
        <strain evidence="1 2">Koide BX008</strain>
    </source>
</reference>
<dbReference type="Proteomes" id="UP000054549">
    <property type="component" value="Unassembled WGS sequence"/>
</dbReference>
<evidence type="ECO:0000313" key="2">
    <source>
        <dbReference type="Proteomes" id="UP000054549"/>
    </source>
</evidence>
<dbReference type="AlphaFoldDB" id="A0A0C2WUE3"/>
<organism evidence="1 2">
    <name type="scientific">Amanita muscaria (strain Koide BX008)</name>
    <dbReference type="NCBI Taxonomy" id="946122"/>
    <lineage>
        <taxon>Eukaryota</taxon>
        <taxon>Fungi</taxon>
        <taxon>Dikarya</taxon>
        <taxon>Basidiomycota</taxon>
        <taxon>Agaricomycotina</taxon>
        <taxon>Agaricomycetes</taxon>
        <taxon>Agaricomycetidae</taxon>
        <taxon>Agaricales</taxon>
        <taxon>Pluteineae</taxon>
        <taxon>Amanitaceae</taxon>
        <taxon>Amanita</taxon>
    </lineage>
</organism>
<evidence type="ECO:0000313" key="1">
    <source>
        <dbReference type="EMBL" id="KIL59958.1"/>
    </source>
</evidence>
<accession>A0A0C2WUE3</accession>
<gene>
    <name evidence="1" type="ORF">M378DRAFT_962871</name>
</gene>
<dbReference type="InParanoid" id="A0A0C2WUE3"/>
<dbReference type="EMBL" id="KN818307">
    <property type="protein sequence ID" value="KIL59958.1"/>
    <property type="molecule type" value="Genomic_DNA"/>
</dbReference>
<keyword evidence="2" id="KW-1185">Reference proteome</keyword>
<name>A0A0C2WUE3_AMAMK</name>
<sequence length="63" mass="7089">MLIPTFAAWPLPSFSTSPNTLSFFVHQAQPVQNGLRLKVAREVVGPQVFGEKRPVVTLRHVKY</sequence>